<keyword evidence="2" id="KW-1133">Transmembrane helix</keyword>
<keyword evidence="2" id="KW-0472">Membrane</keyword>
<organism evidence="3">
    <name type="scientific">Singulisphaera sp. Ch08</name>
    <dbReference type="NCBI Taxonomy" id="3120278"/>
    <lineage>
        <taxon>Bacteria</taxon>
        <taxon>Pseudomonadati</taxon>
        <taxon>Planctomycetota</taxon>
        <taxon>Planctomycetia</taxon>
        <taxon>Isosphaerales</taxon>
        <taxon>Isosphaeraceae</taxon>
        <taxon>Singulisphaera</taxon>
    </lineage>
</organism>
<dbReference type="EMBL" id="CP155447">
    <property type="protein sequence ID" value="XBH04669.1"/>
    <property type="molecule type" value="Genomic_DNA"/>
</dbReference>
<name>A0AAU7CH52_9BACT</name>
<keyword evidence="1" id="KW-0175">Coiled coil</keyword>
<protein>
    <submittedName>
        <fullName evidence="3">Uncharacterized protein</fullName>
    </submittedName>
</protein>
<feature type="coiled-coil region" evidence="1">
    <location>
        <begin position="97"/>
        <end position="242"/>
    </location>
</feature>
<gene>
    <name evidence="3" type="ORF">V5E97_01250</name>
</gene>
<evidence type="ECO:0000256" key="2">
    <source>
        <dbReference type="SAM" id="Phobius"/>
    </source>
</evidence>
<accession>A0AAU7CH52</accession>
<sequence length="289" mass="32931">MAPNVTSLLDDHAASLLKIQEQLKAQNKMLVIRTKRAHDQLKSVIEKNAALHKWASRLDELLSKSGRSETSFRYLSFMFLAMMMGFVGLACYQYREIQDQANERKELVSKIDTLERKMVSQVQGQANERKELVSKIDTLERTMASRVQDQANERKELVSKIDMLERMMVSRVQDQAGERKELDSKIDMLERMMVSRVQDQAGERKELDSKIDMLERMMVSRVQDQASERKELVSKIDTLEQILVAQEYKDIVKSANMLGTQNAAERSGQNVESTAIVTSAPSTISAPAK</sequence>
<proteinExistence type="predicted"/>
<reference evidence="3" key="1">
    <citation type="submission" date="2024-05" db="EMBL/GenBank/DDBJ databases">
        <title>Planctomycetes of the genus Singulisphaera possess chitinolytic capabilities.</title>
        <authorList>
            <person name="Ivanova A."/>
        </authorList>
    </citation>
    <scope>NUCLEOTIDE SEQUENCE</scope>
    <source>
        <strain evidence="3">Ch08T</strain>
    </source>
</reference>
<evidence type="ECO:0000256" key="1">
    <source>
        <dbReference type="SAM" id="Coils"/>
    </source>
</evidence>
<keyword evidence="2" id="KW-0812">Transmembrane</keyword>
<dbReference type="RefSeq" id="WP_406697460.1">
    <property type="nucleotide sequence ID" value="NZ_CP155447.1"/>
</dbReference>
<evidence type="ECO:0000313" key="3">
    <source>
        <dbReference type="EMBL" id="XBH04669.1"/>
    </source>
</evidence>
<feature type="transmembrane region" description="Helical" evidence="2">
    <location>
        <begin position="74"/>
        <end position="95"/>
    </location>
</feature>
<dbReference type="AlphaFoldDB" id="A0AAU7CH52"/>